<dbReference type="Proteomes" id="UP000276506">
    <property type="component" value="Unassembled WGS sequence"/>
</dbReference>
<dbReference type="EMBL" id="RHQL01000019">
    <property type="protein sequence ID" value="RRV05098.1"/>
    <property type="molecule type" value="Genomic_DNA"/>
</dbReference>
<evidence type="ECO:0000313" key="2">
    <source>
        <dbReference type="Proteomes" id="UP000276506"/>
    </source>
</evidence>
<dbReference type="RefSeq" id="WP_125940346.1">
    <property type="nucleotide sequence ID" value="NZ_RHQL01000019.1"/>
</dbReference>
<dbReference type="Pfam" id="PF11185">
    <property type="entry name" value="DUF2971"/>
    <property type="match status" value="1"/>
</dbReference>
<dbReference type="AlphaFoldDB" id="A0A3R8TWM7"/>
<name>A0A3R8TWM7_9GAMM</name>
<proteinExistence type="predicted"/>
<gene>
    <name evidence="1" type="ORF">EGJ28_21490</name>
</gene>
<sequence>MINFDIYPLDIESLCEDSLLLRRFMGFNERSIEALSGPYLWFSPIKAFNDPFEAECEYVFTPDPERVIEAYVYSYSSGYPIDTAVECVREDYLADKAKFMREMESTFRSVYLQAEQDLAFYYCCLFSERTGSKTTPEQLALMWSHYGDGLRGIRITYNPKILLASLNEQRDIRALFMSYMEKPPVIDLIEGFAHVTGIKGPRFTADLFRENPRVKSSVWEYEKEFRIVSMQPGAIGFDPAAIVSVDIGERMTGPQKRVIQLLMKQLNPDAAVNIARVRPGTFHVDYEPIQ</sequence>
<comment type="caution">
    <text evidence="1">The sequence shown here is derived from an EMBL/GenBank/DDBJ whole genome shotgun (WGS) entry which is preliminary data.</text>
</comment>
<organism evidence="1 2">
    <name type="scientific">Stutzerimonas xanthomarina</name>
    <dbReference type="NCBI Taxonomy" id="271420"/>
    <lineage>
        <taxon>Bacteria</taxon>
        <taxon>Pseudomonadati</taxon>
        <taxon>Pseudomonadota</taxon>
        <taxon>Gammaproteobacteria</taxon>
        <taxon>Pseudomonadales</taxon>
        <taxon>Pseudomonadaceae</taxon>
        <taxon>Stutzerimonas</taxon>
    </lineage>
</organism>
<evidence type="ECO:0000313" key="1">
    <source>
        <dbReference type="EMBL" id="RRV05098.1"/>
    </source>
</evidence>
<protein>
    <submittedName>
        <fullName evidence="1">DUF2971 domain-containing protein</fullName>
    </submittedName>
</protein>
<dbReference type="InterPro" id="IPR021352">
    <property type="entry name" value="DUF2971"/>
</dbReference>
<accession>A0A3R8TWM7</accession>
<reference evidence="1 2" key="1">
    <citation type="submission" date="2018-10" db="EMBL/GenBank/DDBJ databases">
        <title>Transmission dynamics of multidrug resistant bacteria on intensive care unit surfaces.</title>
        <authorList>
            <person name="D'Souza A.W."/>
            <person name="Potter R.F."/>
            <person name="Wallace M."/>
            <person name="Shupe A."/>
            <person name="Patel S."/>
            <person name="Sun S."/>
            <person name="Gul D."/>
            <person name="Kwon J.H."/>
            <person name="Andleeb S."/>
            <person name="Burnham C.-A.D."/>
            <person name="Dantas G."/>
        </authorList>
    </citation>
    <scope>NUCLEOTIDE SEQUENCE [LARGE SCALE GENOMIC DNA]</scope>
    <source>
        <strain evidence="1 2">PX_177</strain>
    </source>
</reference>